<dbReference type="EMBL" id="JAFMNX010000003">
    <property type="protein sequence ID" value="MBS9721471.1"/>
    <property type="molecule type" value="Genomic_DNA"/>
</dbReference>
<keyword evidence="1" id="KW-0067">ATP-binding</keyword>
<evidence type="ECO:0000313" key="5">
    <source>
        <dbReference type="Proteomes" id="UP001297272"/>
    </source>
</evidence>
<protein>
    <submittedName>
        <fullName evidence="4">AAA family ATPase</fullName>
    </submittedName>
</protein>
<dbReference type="SUPFAM" id="SSF52540">
    <property type="entry name" value="P-loop containing nucleoside triphosphate hydrolases"/>
    <property type="match status" value="1"/>
</dbReference>
<name>A0ABS5RYS8_9HYPH</name>
<dbReference type="SMART" id="SM00382">
    <property type="entry name" value="AAA"/>
    <property type="match status" value="1"/>
</dbReference>
<accession>A0ABS5RYS8</accession>
<dbReference type="Pfam" id="PF00004">
    <property type="entry name" value="AAA"/>
    <property type="match status" value="1"/>
</dbReference>
<feature type="domain" description="AAA+ ATPase" evidence="3">
    <location>
        <begin position="445"/>
        <end position="583"/>
    </location>
</feature>
<evidence type="ECO:0000259" key="3">
    <source>
        <dbReference type="SMART" id="SM00382"/>
    </source>
</evidence>
<evidence type="ECO:0000256" key="1">
    <source>
        <dbReference type="RuleBase" id="RU003651"/>
    </source>
</evidence>
<organism evidence="4 5">
    <name type="scientific">Tianweitania aestuarii</name>
    <dbReference type="NCBI Taxonomy" id="2814886"/>
    <lineage>
        <taxon>Bacteria</taxon>
        <taxon>Pseudomonadati</taxon>
        <taxon>Pseudomonadota</taxon>
        <taxon>Alphaproteobacteria</taxon>
        <taxon>Hyphomicrobiales</taxon>
        <taxon>Phyllobacteriaceae</taxon>
        <taxon>Tianweitania</taxon>
    </lineage>
</organism>
<comment type="similarity">
    <text evidence="1">Belongs to the AAA ATPase family.</text>
</comment>
<feature type="region of interest" description="Disordered" evidence="2">
    <location>
        <begin position="601"/>
        <end position="639"/>
    </location>
</feature>
<dbReference type="InterPro" id="IPR027417">
    <property type="entry name" value="P-loop_NTPase"/>
</dbReference>
<dbReference type="Gene3D" id="3.40.50.300">
    <property type="entry name" value="P-loop containing nucleotide triphosphate hydrolases"/>
    <property type="match status" value="1"/>
</dbReference>
<dbReference type="PANTHER" id="PTHR23076:SF97">
    <property type="entry name" value="ATP-DEPENDENT ZINC METALLOPROTEASE YME1L1"/>
    <property type="match status" value="1"/>
</dbReference>
<gene>
    <name evidence="4" type="ORF">JYU29_12325</name>
</gene>
<dbReference type="CDD" id="cd19481">
    <property type="entry name" value="RecA-like_protease"/>
    <property type="match status" value="1"/>
</dbReference>
<comment type="caution">
    <text evidence="4">The sequence shown here is derived from an EMBL/GenBank/DDBJ whole genome shotgun (WGS) entry which is preliminary data.</text>
</comment>
<dbReference type="InterPro" id="IPR003593">
    <property type="entry name" value="AAA+_ATPase"/>
</dbReference>
<dbReference type="RefSeq" id="WP_213985130.1">
    <property type="nucleotide sequence ID" value="NZ_JAFMNX010000003.1"/>
</dbReference>
<evidence type="ECO:0000256" key="2">
    <source>
        <dbReference type="SAM" id="MobiDB-lite"/>
    </source>
</evidence>
<dbReference type="InterPro" id="IPR003960">
    <property type="entry name" value="ATPase_AAA_CS"/>
</dbReference>
<feature type="region of interest" description="Disordered" evidence="2">
    <location>
        <begin position="35"/>
        <end position="76"/>
    </location>
</feature>
<dbReference type="PROSITE" id="PS00674">
    <property type="entry name" value="AAA"/>
    <property type="match status" value="1"/>
</dbReference>
<keyword evidence="1" id="KW-0547">Nucleotide-binding</keyword>
<feature type="compositionally biased region" description="Basic and acidic residues" evidence="2">
    <location>
        <begin position="609"/>
        <end position="619"/>
    </location>
</feature>
<proteinExistence type="inferred from homology"/>
<keyword evidence="5" id="KW-1185">Reference proteome</keyword>
<evidence type="ECO:0000313" key="4">
    <source>
        <dbReference type="EMBL" id="MBS9721471.1"/>
    </source>
</evidence>
<dbReference type="PANTHER" id="PTHR23076">
    <property type="entry name" value="METALLOPROTEASE M41 FTSH"/>
    <property type="match status" value="1"/>
</dbReference>
<sequence>MSVRLRKHLLYRLRHEARRRAVDRALERGLLATGEAAAASGEGEHQPSKRNKAEPQNDFTFGLAADDNDASSGGNADGLKRLTLGPVLLGKTRQETAIILQRSGLAFESGGFDPEALVTVAEISSTVRARAVPHADEVAVMLLIAGAVERIGLSDEAWRGCLRRRDWQATMLSPVDGFEARLIRMLKEGSFGQTIGVCSSSDLTVETTGLPSRFKQGRTVILFRGSEDNQYGITGVQDKVAFAARLAVPLLGLAEEAEHLPSRLCRAADLCLQTGPLTTVIVRDTFHEVLGSAPGDLPQRLPDAVAAALSIHDLAAAMRPGLEPQAVLTTLVRLAGQGDDAENRNGSTKGAQSAKGDASRSGGWRSGAWDKTTRRGGAISSGSEVIEPAALMTAGSASIDAGEPGLSMPPTVETLHGYNKASDWALDLKLDLALWQAGKLPWSQMSTRLLLSGPPGTGKTTFARALCNTLQVPLIATSVSTWLEPSHLGDVIKRMRMAFEEAESHAPAILFVDEIDGIGRRGQKNEYDDYWNSVVNKLLELMDGTTRSDGLIIVGATNHPDVIDPAIRRSGRLETHIEISLPDVDALVGILAHHLGNDCSTVIASRPQPRSEARHEEAGRPSAPPPSKTNPQQMEPGQC</sequence>
<feature type="compositionally biased region" description="Polar residues" evidence="2">
    <location>
        <begin position="629"/>
        <end position="639"/>
    </location>
</feature>
<feature type="region of interest" description="Disordered" evidence="2">
    <location>
        <begin position="338"/>
        <end position="382"/>
    </location>
</feature>
<dbReference type="Proteomes" id="UP001297272">
    <property type="component" value="Unassembled WGS sequence"/>
</dbReference>
<dbReference type="InterPro" id="IPR003959">
    <property type="entry name" value="ATPase_AAA_core"/>
</dbReference>
<reference evidence="4 5" key="1">
    <citation type="submission" date="2021-03" db="EMBL/GenBank/DDBJ databases">
        <title>Tianweitania aestuarii sp. nov., isolated from a tidal flat.</title>
        <authorList>
            <person name="Park S."/>
            <person name="Yoon J.-H."/>
        </authorList>
    </citation>
    <scope>NUCLEOTIDE SEQUENCE [LARGE SCALE GENOMIC DNA]</scope>
    <source>
        <strain evidence="4 5">BSSL-BM11</strain>
    </source>
</reference>
<feature type="compositionally biased region" description="Basic and acidic residues" evidence="2">
    <location>
        <begin position="42"/>
        <end position="55"/>
    </location>
</feature>